<dbReference type="SUPFAM" id="SSF51569">
    <property type="entry name" value="Aldolase"/>
    <property type="match status" value="1"/>
</dbReference>
<dbReference type="GO" id="GO:0009089">
    <property type="term" value="P:lysine biosynthetic process via diaminopimelate"/>
    <property type="evidence" value="ECO:0007669"/>
    <property type="project" value="UniProtKB-UniPathway"/>
</dbReference>
<dbReference type="PIRSF" id="PIRSF001365">
    <property type="entry name" value="DHDPS"/>
    <property type="match status" value="1"/>
</dbReference>
<comment type="caution">
    <text evidence="11">The sequence shown here is derived from an EMBL/GenBank/DDBJ whole genome shotgun (WGS) entry which is preliminary data.</text>
</comment>
<evidence type="ECO:0000256" key="4">
    <source>
        <dbReference type="ARBA" id="ARBA00022490"/>
    </source>
</evidence>
<dbReference type="InterPro" id="IPR002220">
    <property type="entry name" value="DapA-like"/>
</dbReference>
<keyword evidence="5" id="KW-0028">Amino-acid biosynthesis</keyword>
<evidence type="ECO:0000256" key="2">
    <source>
        <dbReference type="ARBA" id="ARBA00005120"/>
    </source>
</evidence>
<evidence type="ECO:0000256" key="8">
    <source>
        <dbReference type="ARBA" id="ARBA00023239"/>
    </source>
</evidence>
<proteinExistence type="inferred from homology"/>
<evidence type="ECO:0000256" key="9">
    <source>
        <dbReference type="ARBA" id="ARBA00023270"/>
    </source>
</evidence>
<dbReference type="InterPro" id="IPR020624">
    <property type="entry name" value="Schiff_base-form_aldolases_CS"/>
</dbReference>
<keyword evidence="4" id="KW-0963">Cytoplasm</keyword>
<dbReference type="NCBIfam" id="TIGR00674">
    <property type="entry name" value="dapA"/>
    <property type="match status" value="1"/>
</dbReference>
<evidence type="ECO:0000256" key="10">
    <source>
        <dbReference type="ARBA" id="ARBA00047836"/>
    </source>
</evidence>
<keyword evidence="8" id="KW-0456">Lyase</keyword>
<dbReference type="EMBL" id="BARV01001229">
    <property type="protein sequence ID" value="GAH93608.1"/>
    <property type="molecule type" value="Genomic_DNA"/>
</dbReference>
<dbReference type="UniPathway" id="UPA00034">
    <property type="reaction ID" value="UER00017"/>
</dbReference>
<feature type="non-terminal residue" evidence="11">
    <location>
        <position position="1"/>
    </location>
</feature>
<dbReference type="PROSITE" id="PS00665">
    <property type="entry name" value="DHDPS_1"/>
    <property type="match status" value="1"/>
</dbReference>
<dbReference type="Pfam" id="PF00701">
    <property type="entry name" value="DHDPS"/>
    <property type="match status" value="1"/>
</dbReference>
<dbReference type="GO" id="GO:0005829">
    <property type="term" value="C:cytosol"/>
    <property type="evidence" value="ECO:0007669"/>
    <property type="project" value="TreeGrafter"/>
</dbReference>
<dbReference type="InterPro" id="IPR013785">
    <property type="entry name" value="Aldolase_TIM"/>
</dbReference>
<dbReference type="InterPro" id="IPR005263">
    <property type="entry name" value="DapA"/>
</dbReference>
<comment type="pathway">
    <text evidence="2">Amino-acid biosynthesis; L-lysine biosynthesis via DAP pathway; (S)-tetrahydrodipicolinate from L-aspartate: step 3/4.</text>
</comment>
<sequence length="299" mass="32479">RLLTAMVTPFDSQGKVDYQQARNLAQALLNSGSDGLVLSGTTGESPTLNFEEKLRLFTEVKSAIANRGTIVAGTGTYNTRESQELTKEAEKVGVDACVLVVPYYNRPPQQGLFEHFNAIARATTLPCILYNVPSRTGTNLAADTVIKLNQIDNIIGVKEASGNLRQIAEIIQGAKDDFLVYSGNDSDTLPILTLGGYGVVSVASHLVGIQIKDMMEKFLNGETQEAASIHRHLLPLINALFVVTNPMPVKYALNYLGFPVGKPRLPLIEPDEKSAEIVRAALKNYKIDLPLPTRATQGE</sequence>
<dbReference type="PRINTS" id="PR00146">
    <property type="entry name" value="DHPICSNTHASE"/>
</dbReference>
<evidence type="ECO:0000313" key="11">
    <source>
        <dbReference type="EMBL" id="GAH93608.1"/>
    </source>
</evidence>
<dbReference type="GO" id="GO:0008840">
    <property type="term" value="F:4-hydroxy-tetrahydrodipicolinate synthase activity"/>
    <property type="evidence" value="ECO:0007669"/>
    <property type="project" value="UniProtKB-EC"/>
</dbReference>
<comment type="function">
    <text evidence="1">Catalyzes the condensation of (S)-aspartate-beta-semialdehyde [(S)-ASA] and pyruvate to 4-hydroxy-tetrahydrodipicolinate (HTPA).</text>
</comment>
<reference evidence="11" key="1">
    <citation type="journal article" date="2014" name="Front. Microbiol.">
        <title>High frequency of phylogenetically diverse reductive dehalogenase-homologous genes in deep subseafloor sedimentary metagenomes.</title>
        <authorList>
            <person name="Kawai M."/>
            <person name="Futagami T."/>
            <person name="Toyoda A."/>
            <person name="Takaki Y."/>
            <person name="Nishi S."/>
            <person name="Hori S."/>
            <person name="Arai W."/>
            <person name="Tsubouchi T."/>
            <person name="Morono Y."/>
            <person name="Uchiyama I."/>
            <person name="Ito T."/>
            <person name="Fujiyama A."/>
            <person name="Inagaki F."/>
            <person name="Takami H."/>
        </authorList>
    </citation>
    <scope>NUCLEOTIDE SEQUENCE</scope>
    <source>
        <strain evidence="11">Expedition CK06-06</strain>
    </source>
</reference>
<dbReference type="HAMAP" id="MF_00418">
    <property type="entry name" value="DapA"/>
    <property type="match status" value="1"/>
</dbReference>
<keyword evidence="9" id="KW-0704">Schiff base</keyword>
<keyword evidence="7" id="KW-0457">Lysine biosynthesis</keyword>
<evidence type="ECO:0000256" key="6">
    <source>
        <dbReference type="ARBA" id="ARBA00022915"/>
    </source>
</evidence>
<evidence type="ECO:0000256" key="3">
    <source>
        <dbReference type="ARBA" id="ARBA00012086"/>
    </source>
</evidence>
<evidence type="ECO:0000256" key="1">
    <source>
        <dbReference type="ARBA" id="ARBA00003294"/>
    </source>
</evidence>
<comment type="catalytic activity">
    <reaction evidence="10">
        <text>L-aspartate 4-semialdehyde + pyruvate = (2S,4S)-4-hydroxy-2,3,4,5-tetrahydrodipicolinate + H2O + H(+)</text>
        <dbReference type="Rhea" id="RHEA:34171"/>
        <dbReference type="ChEBI" id="CHEBI:15361"/>
        <dbReference type="ChEBI" id="CHEBI:15377"/>
        <dbReference type="ChEBI" id="CHEBI:15378"/>
        <dbReference type="ChEBI" id="CHEBI:67139"/>
        <dbReference type="ChEBI" id="CHEBI:537519"/>
        <dbReference type="EC" id="4.3.3.7"/>
    </reaction>
</comment>
<dbReference type="PROSITE" id="PS00666">
    <property type="entry name" value="DHDPS_2"/>
    <property type="match status" value="1"/>
</dbReference>
<organism evidence="11">
    <name type="scientific">marine sediment metagenome</name>
    <dbReference type="NCBI Taxonomy" id="412755"/>
    <lineage>
        <taxon>unclassified sequences</taxon>
        <taxon>metagenomes</taxon>
        <taxon>ecological metagenomes</taxon>
    </lineage>
</organism>
<evidence type="ECO:0000256" key="5">
    <source>
        <dbReference type="ARBA" id="ARBA00022605"/>
    </source>
</evidence>
<dbReference type="Gene3D" id="3.20.20.70">
    <property type="entry name" value="Aldolase class I"/>
    <property type="match status" value="1"/>
</dbReference>
<dbReference type="CDD" id="cd00950">
    <property type="entry name" value="DHDPS"/>
    <property type="match status" value="1"/>
</dbReference>
<gene>
    <name evidence="11" type="ORF">S06H3_03695</name>
</gene>
<name>X1LHI7_9ZZZZ</name>
<protein>
    <recommendedName>
        <fullName evidence="3">4-hydroxy-tetrahydrodipicolinate synthase</fullName>
        <ecNumber evidence="3">4.3.3.7</ecNumber>
    </recommendedName>
</protein>
<keyword evidence="6" id="KW-0220">Diaminopimelate biosynthesis</keyword>
<evidence type="ECO:0000256" key="7">
    <source>
        <dbReference type="ARBA" id="ARBA00023154"/>
    </source>
</evidence>
<dbReference type="GO" id="GO:0019877">
    <property type="term" value="P:diaminopimelate biosynthetic process"/>
    <property type="evidence" value="ECO:0007669"/>
    <property type="project" value="UniProtKB-KW"/>
</dbReference>
<dbReference type="SMART" id="SM01130">
    <property type="entry name" value="DHDPS"/>
    <property type="match status" value="1"/>
</dbReference>
<dbReference type="InterPro" id="IPR020625">
    <property type="entry name" value="Schiff_base-form_aldolases_AS"/>
</dbReference>
<dbReference type="PANTHER" id="PTHR12128">
    <property type="entry name" value="DIHYDRODIPICOLINATE SYNTHASE"/>
    <property type="match status" value="1"/>
</dbReference>
<dbReference type="AlphaFoldDB" id="X1LHI7"/>
<dbReference type="PANTHER" id="PTHR12128:SF66">
    <property type="entry name" value="4-HYDROXY-2-OXOGLUTARATE ALDOLASE, MITOCHONDRIAL"/>
    <property type="match status" value="1"/>
</dbReference>
<accession>X1LHI7</accession>
<dbReference type="EC" id="4.3.3.7" evidence="3"/>